<keyword evidence="12" id="KW-1185">Reference proteome</keyword>
<evidence type="ECO:0000259" key="10">
    <source>
        <dbReference type="Pfam" id="PF01909"/>
    </source>
</evidence>
<dbReference type="InterPro" id="IPR002934">
    <property type="entry name" value="Polymerase_NTP_transf_dom"/>
</dbReference>
<evidence type="ECO:0000256" key="4">
    <source>
        <dbReference type="ARBA" id="ARBA00022695"/>
    </source>
</evidence>
<evidence type="ECO:0000256" key="7">
    <source>
        <dbReference type="ARBA" id="ARBA00022840"/>
    </source>
</evidence>
<keyword evidence="4" id="KW-0548">Nucleotidyltransferase</keyword>
<gene>
    <name evidence="11" type="ORF">ACFFN1_03900</name>
</gene>
<dbReference type="SUPFAM" id="SSF81301">
    <property type="entry name" value="Nucleotidyltransferase"/>
    <property type="match status" value="1"/>
</dbReference>
<dbReference type="RefSeq" id="WP_376838789.1">
    <property type="nucleotide sequence ID" value="NZ_JBHMAU010000028.1"/>
</dbReference>
<evidence type="ECO:0000313" key="12">
    <source>
        <dbReference type="Proteomes" id="UP001589707"/>
    </source>
</evidence>
<keyword evidence="3" id="KW-0808">Transferase</keyword>
<proteinExistence type="inferred from homology"/>
<reference evidence="11 12" key="1">
    <citation type="submission" date="2024-09" db="EMBL/GenBank/DDBJ databases">
        <authorList>
            <person name="Sun Q."/>
            <person name="Mori K."/>
        </authorList>
    </citation>
    <scope>NUCLEOTIDE SEQUENCE [LARGE SCALE GENOMIC DNA]</scope>
    <source>
        <strain evidence="11 12">JCM 11683</strain>
    </source>
</reference>
<evidence type="ECO:0000256" key="6">
    <source>
        <dbReference type="ARBA" id="ARBA00022741"/>
    </source>
</evidence>
<dbReference type="PANTHER" id="PTHR33571">
    <property type="entry name" value="SSL8005 PROTEIN"/>
    <property type="match status" value="1"/>
</dbReference>
<keyword evidence="2" id="KW-1277">Toxin-antitoxin system</keyword>
<evidence type="ECO:0000256" key="9">
    <source>
        <dbReference type="ARBA" id="ARBA00038276"/>
    </source>
</evidence>
<evidence type="ECO:0000256" key="3">
    <source>
        <dbReference type="ARBA" id="ARBA00022679"/>
    </source>
</evidence>
<keyword evidence="8" id="KW-0460">Magnesium</keyword>
<evidence type="ECO:0000256" key="2">
    <source>
        <dbReference type="ARBA" id="ARBA00022649"/>
    </source>
</evidence>
<dbReference type="InterPro" id="IPR052038">
    <property type="entry name" value="Type-VII_TA_antitoxin"/>
</dbReference>
<dbReference type="Gene3D" id="1.10.10.10">
    <property type="entry name" value="Winged helix-like DNA-binding domain superfamily/Winged helix DNA-binding domain"/>
    <property type="match status" value="1"/>
</dbReference>
<feature type="domain" description="Polymerase nucleotidyl transferase" evidence="10">
    <location>
        <begin position="75"/>
        <end position="152"/>
    </location>
</feature>
<keyword evidence="5" id="KW-0479">Metal-binding</keyword>
<dbReference type="EMBL" id="JBHMAU010000028">
    <property type="protein sequence ID" value="MFB9775557.1"/>
    <property type="molecule type" value="Genomic_DNA"/>
</dbReference>
<comment type="caution">
    <text evidence="11">The sequence shown here is derived from an EMBL/GenBank/DDBJ whole genome shotgun (WGS) entry which is preliminary data.</text>
</comment>
<dbReference type="Pfam" id="PF01909">
    <property type="entry name" value="NTP_transf_2"/>
    <property type="match status" value="1"/>
</dbReference>
<protein>
    <submittedName>
        <fullName evidence="11">Nucleotidyltransferase domain-containing protein</fullName>
    </submittedName>
</protein>
<comment type="cofactor">
    <cofactor evidence="1">
        <name>Mg(2+)</name>
        <dbReference type="ChEBI" id="CHEBI:18420"/>
    </cofactor>
</comment>
<dbReference type="InterPro" id="IPR036388">
    <property type="entry name" value="WH-like_DNA-bd_sf"/>
</dbReference>
<organism evidence="11 12">
    <name type="scientific">Brevibacterium otitidis</name>
    <dbReference type="NCBI Taxonomy" id="53364"/>
    <lineage>
        <taxon>Bacteria</taxon>
        <taxon>Bacillati</taxon>
        <taxon>Actinomycetota</taxon>
        <taxon>Actinomycetes</taxon>
        <taxon>Micrococcales</taxon>
        <taxon>Brevibacteriaceae</taxon>
        <taxon>Brevibacterium</taxon>
    </lineage>
</organism>
<evidence type="ECO:0000313" key="11">
    <source>
        <dbReference type="EMBL" id="MFB9775557.1"/>
    </source>
</evidence>
<name>A0ABV5WZD2_9MICO</name>
<evidence type="ECO:0000256" key="8">
    <source>
        <dbReference type="ARBA" id="ARBA00022842"/>
    </source>
</evidence>
<dbReference type="Proteomes" id="UP001589707">
    <property type="component" value="Unassembled WGS sequence"/>
</dbReference>
<evidence type="ECO:0000256" key="1">
    <source>
        <dbReference type="ARBA" id="ARBA00001946"/>
    </source>
</evidence>
<comment type="similarity">
    <text evidence="9">Belongs to the MntA antitoxin family.</text>
</comment>
<dbReference type="CDD" id="cd05403">
    <property type="entry name" value="NT_KNTase_like"/>
    <property type="match status" value="1"/>
</dbReference>
<keyword evidence="7" id="KW-0067">ATP-binding</keyword>
<evidence type="ECO:0000256" key="5">
    <source>
        <dbReference type="ARBA" id="ARBA00022723"/>
    </source>
</evidence>
<keyword evidence="6" id="KW-0547">Nucleotide-binding</keyword>
<dbReference type="PANTHER" id="PTHR33571:SF12">
    <property type="entry name" value="BSL3053 PROTEIN"/>
    <property type="match status" value="1"/>
</dbReference>
<accession>A0ABV5WZD2</accession>
<dbReference type="InterPro" id="IPR043519">
    <property type="entry name" value="NT_sf"/>
</dbReference>
<dbReference type="Gene3D" id="3.30.460.10">
    <property type="entry name" value="Beta Polymerase, domain 2"/>
    <property type="match status" value="1"/>
</dbReference>
<sequence length="156" mass="17446">MSTELAATAERVDKEIADRRQELVRAVRLAYSRGQTQAEISEQIGRSQPEVSRLLHFHGTSTLARRLRRNAPAIKRAIRQAGGSNVRVFGSLATGKDTLTSDIDLLFTMGRPLGLMELSRLEREIEEIVQAPVDLVPESSLRRDFRDRVLAEAVPL</sequence>